<dbReference type="GO" id="GO:0006094">
    <property type="term" value="P:gluconeogenesis"/>
    <property type="evidence" value="ECO:0007669"/>
    <property type="project" value="UniProtKB-KW"/>
</dbReference>
<dbReference type="AlphaFoldDB" id="A0A1I7NLN8"/>
<dbReference type="GO" id="GO:0005829">
    <property type="term" value="C:cytosol"/>
    <property type="evidence" value="ECO:0007669"/>
    <property type="project" value="TreeGrafter"/>
</dbReference>
<name>A0A1I7NLN8_9HYPH</name>
<dbReference type="GO" id="GO:0048029">
    <property type="term" value="F:monosaccharide binding"/>
    <property type="evidence" value="ECO:0007669"/>
    <property type="project" value="TreeGrafter"/>
</dbReference>
<keyword evidence="3 5" id="KW-0324">Glycolysis</keyword>
<gene>
    <name evidence="6" type="ORF">SAMN04488557_2611</name>
</gene>
<keyword evidence="4 5" id="KW-0413">Isomerase</keyword>
<evidence type="ECO:0000256" key="4">
    <source>
        <dbReference type="ARBA" id="ARBA00023235"/>
    </source>
</evidence>
<comment type="pathway">
    <text evidence="5">Carbohydrate degradation; glycolysis; D-glyceraldehyde 3-phosphate and glycerone phosphate from D-glucose: step 2/4.</text>
</comment>
<dbReference type="CDD" id="cd05016">
    <property type="entry name" value="SIS_PGI_2"/>
    <property type="match status" value="1"/>
</dbReference>
<dbReference type="InterPro" id="IPR018189">
    <property type="entry name" value="Phosphoglucose_isomerase_CS"/>
</dbReference>
<dbReference type="InterPro" id="IPR001672">
    <property type="entry name" value="G6P_Isomerase"/>
</dbReference>
<evidence type="ECO:0000256" key="5">
    <source>
        <dbReference type="RuleBase" id="RU000612"/>
    </source>
</evidence>
<dbReference type="OrthoDB" id="140919at2"/>
<dbReference type="EC" id="5.3.1.9" evidence="1 5"/>
<protein>
    <recommendedName>
        <fullName evidence="1 5">Glucose-6-phosphate isomerase</fullName>
        <ecNumber evidence="1 5">5.3.1.9</ecNumber>
    </recommendedName>
</protein>
<dbReference type="PROSITE" id="PS00174">
    <property type="entry name" value="P_GLUCOSE_ISOMERASE_2"/>
    <property type="match status" value="1"/>
</dbReference>
<comment type="catalytic activity">
    <reaction evidence="5">
        <text>alpha-D-glucose 6-phosphate = beta-D-fructose 6-phosphate</text>
        <dbReference type="Rhea" id="RHEA:11816"/>
        <dbReference type="ChEBI" id="CHEBI:57634"/>
        <dbReference type="ChEBI" id="CHEBI:58225"/>
        <dbReference type="EC" id="5.3.1.9"/>
    </reaction>
</comment>
<dbReference type="PANTHER" id="PTHR11469:SF1">
    <property type="entry name" value="GLUCOSE-6-PHOSPHATE ISOMERASE"/>
    <property type="match status" value="1"/>
</dbReference>
<evidence type="ECO:0000313" key="6">
    <source>
        <dbReference type="EMBL" id="SFV35565.1"/>
    </source>
</evidence>
<evidence type="ECO:0000256" key="2">
    <source>
        <dbReference type="ARBA" id="ARBA00022432"/>
    </source>
</evidence>
<accession>A0A1I7NLN8</accession>
<evidence type="ECO:0000313" key="7">
    <source>
        <dbReference type="Proteomes" id="UP000199423"/>
    </source>
</evidence>
<dbReference type="PRINTS" id="PR00662">
    <property type="entry name" value="G6PISOMERASE"/>
</dbReference>
<keyword evidence="7" id="KW-1185">Reference proteome</keyword>
<dbReference type="PROSITE" id="PS51463">
    <property type="entry name" value="P_GLUCOSE_ISOMERASE_3"/>
    <property type="match status" value="1"/>
</dbReference>
<dbReference type="PANTHER" id="PTHR11469">
    <property type="entry name" value="GLUCOSE-6-PHOSPHATE ISOMERASE"/>
    <property type="match status" value="1"/>
</dbReference>
<dbReference type="Proteomes" id="UP000199423">
    <property type="component" value="Unassembled WGS sequence"/>
</dbReference>
<dbReference type="UniPathway" id="UPA00109">
    <property type="reaction ID" value="UER00181"/>
</dbReference>
<dbReference type="EMBL" id="FPCH01000002">
    <property type="protein sequence ID" value="SFV35565.1"/>
    <property type="molecule type" value="Genomic_DNA"/>
</dbReference>
<dbReference type="GO" id="GO:0004347">
    <property type="term" value="F:glucose-6-phosphate isomerase activity"/>
    <property type="evidence" value="ECO:0007669"/>
    <property type="project" value="UniProtKB-EC"/>
</dbReference>
<keyword evidence="2 5" id="KW-0312">Gluconeogenesis</keyword>
<dbReference type="RefSeq" id="WP_092868062.1">
    <property type="nucleotide sequence ID" value="NZ_FPCH01000002.1"/>
</dbReference>
<proteinExistence type="inferred from homology"/>
<evidence type="ECO:0000256" key="3">
    <source>
        <dbReference type="ARBA" id="ARBA00023152"/>
    </source>
</evidence>
<comment type="similarity">
    <text evidence="5">Belongs to the GPI family.</text>
</comment>
<dbReference type="STRING" id="51670.SAMN04488557_2611"/>
<dbReference type="InterPro" id="IPR046348">
    <property type="entry name" value="SIS_dom_sf"/>
</dbReference>
<dbReference type="GO" id="GO:0097367">
    <property type="term" value="F:carbohydrate derivative binding"/>
    <property type="evidence" value="ECO:0007669"/>
    <property type="project" value="InterPro"/>
</dbReference>
<dbReference type="InterPro" id="IPR035482">
    <property type="entry name" value="SIS_PGI_2"/>
</dbReference>
<sequence length="451" mass="47474">MQDGQRHDGRTFQQSIAGCLEGAIGEYGLAPSVHSAWLDRIGPHVETLKDDYRTGKLPLLRIADEDQDIADAEAAYARLSQGAKTIVFFGTGGSSLGGELFAQFAGWNIAGVALPGQRNRPRTRFYANLDGGTLQSVLQSLDLPTTRFVVTSKSGGTAETLAQAIAALTAVKAAGLEAEIPKLFLGITEPDKPGKANGLRTLFSKFSIPMLEHHTGIGGRFSCLTNVGLMPAIARGLDPRAIRAGAKGVVDALLESSGPQDFAPAVGAATAVALSKEKGISTLVMMPYADRLGRLAAWFVQLWAESLGKGGEGTTPLGALGPLDQHSQLQLFMDGPRDHYLTVVRVASQGVGPRIDPDLARIAGADMLGGHTVGDIVSAQSHAVPEALARAGRPVRTIDIAKLDEKTIGALAMHFMIETILAGRLLGVDPFDQPAVELAKILTKERLAKGA</sequence>
<dbReference type="SUPFAM" id="SSF53697">
    <property type="entry name" value="SIS domain"/>
    <property type="match status" value="1"/>
</dbReference>
<dbReference type="Pfam" id="PF00342">
    <property type="entry name" value="PGI"/>
    <property type="match status" value="1"/>
</dbReference>
<evidence type="ECO:0000256" key="1">
    <source>
        <dbReference type="ARBA" id="ARBA00011952"/>
    </source>
</evidence>
<dbReference type="GO" id="GO:0051156">
    <property type="term" value="P:glucose 6-phosphate metabolic process"/>
    <property type="evidence" value="ECO:0007669"/>
    <property type="project" value="TreeGrafter"/>
</dbReference>
<reference evidence="7" key="1">
    <citation type="submission" date="2016-10" db="EMBL/GenBank/DDBJ databases">
        <authorList>
            <person name="Varghese N."/>
            <person name="Submissions S."/>
        </authorList>
    </citation>
    <scope>NUCLEOTIDE SEQUENCE [LARGE SCALE GENOMIC DNA]</scope>
    <source>
        <strain evidence="7">DSM 1565</strain>
    </source>
</reference>
<organism evidence="6 7">
    <name type="scientific">Hyphomicrobium facile</name>
    <dbReference type="NCBI Taxonomy" id="51670"/>
    <lineage>
        <taxon>Bacteria</taxon>
        <taxon>Pseudomonadati</taxon>
        <taxon>Pseudomonadota</taxon>
        <taxon>Alphaproteobacteria</taxon>
        <taxon>Hyphomicrobiales</taxon>
        <taxon>Hyphomicrobiaceae</taxon>
        <taxon>Hyphomicrobium</taxon>
    </lineage>
</organism>
<dbReference type="GO" id="GO:0006096">
    <property type="term" value="P:glycolytic process"/>
    <property type="evidence" value="ECO:0007669"/>
    <property type="project" value="UniProtKB-UniPathway"/>
</dbReference>
<dbReference type="Gene3D" id="3.40.50.10490">
    <property type="entry name" value="Glucose-6-phosphate isomerase like protein, domain 1"/>
    <property type="match status" value="2"/>
</dbReference>